<dbReference type="AlphaFoldDB" id="A0A0D2K3S1"/>
<keyword evidence="3" id="KW-1185">Reference proteome</keyword>
<evidence type="ECO:0000313" key="2">
    <source>
        <dbReference type="EMBL" id="KIX84957.1"/>
    </source>
</evidence>
<keyword evidence="1" id="KW-0472">Membrane</keyword>
<feature type="transmembrane region" description="Helical" evidence="1">
    <location>
        <begin position="20"/>
        <end position="41"/>
    </location>
</feature>
<sequence>MRGFDTIKLCLYSLVLFQPTLNVAGSAKVGVGIFSALYLIASKKDQTDILNRRWLYKQDIATLAHNKHVLDNIDSFIASLESNIVKYQTSEKLVHKSKLAWSMMWFALYELLSSSKSRDYFESKFKPLFARLFYYIWTAPETVASIYFGCKGIVGVCDSLLYRTTIRSKIERDKILIALLTSLKAKPVNALYYEQPIKNNSIVEI</sequence>
<name>A0A0D2K3S1_9BACT</name>
<dbReference type="EMBL" id="ARQD01000004">
    <property type="protein sequence ID" value="KIX84957.1"/>
    <property type="molecule type" value="Genomic_DNA"/>
</dbReference>
<organism evidence="2 3">
    <name type="scientific">candidate division TM6 bacterium JCVI TM6SC1</name>
    <dbReference type="NCBI Taxonomy" id="1306947"/>
    <lineage>
        <taxon>Bacteria</taxon>
        <taxon>Candidatus Babelota</taxon>
        <taxon>Vermiphilus</taxon>
    </lineage>
</organism>
<proteinExistence type="predicted"/>
<keyword evidence="1" id="KW-0812">Transmembrane</keyword>
<comment type="caution">
    <text evidence="2">The sequence shown here is derived from an EMBL/GenBank/DDBJ whole genome shotgun (WGS) entry which is preliminary data.</text>
</comment>
<accession>A0A0D2K3S1</accession>
<reference evidence="2 3" key="1">
    <citation type="journal article" date="2013" name="Proc. Natl. Acad. Sci. U.S.A.">
        <title>Candidate phylum TM6 genome recovered from a hospital sink biofilm provides genomic insights into this uncultivated phylum.</title>
        <authorList>
            <person name="McLean J.S."/>
            <person name="Lombardo M.J."/>
            <person name="Badger J.H."/>
            <person name="Edlund A."/>
            <person name="Novotny M."/>
            <person name="Yee-Greenbaum J."/>
            <person name="Vyahhi N."/>
            <person name="Hall A.P."/>
            <person name="Yang Y."/>
            <person name="Dupont C.L."/>
            <person name="Ziegler M.G."/>
            <person name="Chitsaz H."/>
            <person name="Allen A.E."/>
            <person name="Yooseph S."/>
            <person name="Tesler G."/>
            <person name="Pevzner P.A."/>
            <person name="Friedman R.M."/>
            <person name="Nealson K.H."/>
            <person name="Venter J.C."/>
            <person name="Lasken R.S."/>
        </authorList>
    </citation>
    <scope>NUCLEOTIDE SEQUENCE [LARGE SCALE GENOMIC DNA]</scope>
    <source>
        <strain evidence="2 3">TM6SC1</strain>
    </source>
</reference>
<evidence type="ECO:0000256" key="1">
    <source>
        <dbReference type="SAM" id="Phobius"/>
    </source>
</evidence>
<gene>
    <name evidence="2" type="ORF">J120_04435</name>
</gene>
<evidence type="ECO:0000313" key="3">
    <source>
        <dbReference type="Proteomes" id="UP000032214"/>
    </source>
</evidence>
<dbReference type="Proteomes" id="UP000032214">
    <property type="component" value="Unassembled WGS sequence"/>
</dbReference>
<protein>
    <submittedName>
        <fullName evidence="2">Uncharacterized protein</fullName>
    </submittedName>
</protein>
<keyword evidence="1" id="KW-1133">Transmembrane helix</keyword>